<accession>A0AAD9B3R4</accession>
<dbReference type="GO" id="GO:0034220">
    <property type="term" value="P:monoatomic ion transmembrane transport"/>
    <property type="evidence" value="ECO:0007669"/>
    <property type="project" value="UniProtKB-KW"/>
</dbReference>
<proteinExistence type="predicted"/>
<evidence type="ECO:0000313" key="3">
    <source>
        <dbReference type="Proteomes" id="UP001228049"/>
    </source>
</evidence>
<dbReference type="Proteomes" id="UP001228049">
    <property type="component" value="Unassembled WGS sequence"/>
</dbReference>
<gene>
    <name evidence="2" type="ORF">KUDE01_000056</name>
</gene>
<keyword evidence="2" id="KW-0813">Transport</keyword>
<keyword evidence="2" id="KW-0406">Ion transport</keyword>
<reference evidence="2" key="1">
    <citation type="submission" date="2023-04" db="EMBL/GenBank/DDBJ databases">
        <title>Chromosome-level genome of Chaenocephalus aceratus.</title>
        <authorList>
            <person name="Park H."/>
        </authorList>
    </citation>
    <scope>NUCLEOTIDE SEQUENCE</scope>
    <source>
        <strain evidence="2">DE</strain>
        <tissue evidence="2">Muscle</tissue>
    </source>
</reference>
<feature type="compositionally biased region" description="Polar residues" evidence="1">
    <location>
        <begin position="1"/>
        <end position="11"/>
    </location>
</feature>
<dbReference type="AlphaFoldDB" id="A0AAD9B3R4"/>
<comment type="caution">
    <text evidence="2">The sequence shown here is derived from an EMBL/GenBank/DDBJ whole genome shotgun (WGS) entry which is preliminary data.</text>
</comment>
<name>A0AAD9B3R4_DISEL</name>
<keyword evidence="2" id="KW-0407">Ion channel</keyword>
<keyword evidence="3" id="KW-1185">Reference proteome</keyword>
<evidence type="ECO:0000256" key="1">
    <source>
        <dbReference type="SAM" id="MobiDB-lite"/>
    </source>
</evidence>
<organism evidence="2 3">
    <name type="scientific">Dissostichus eleginoides</name>
    <name type="common">Patagonian toothfish</name>
    <name type="synonym">Dissostichus amissus</name>
    <dbReference type="NCBI Taxonomy" id="100907"/>
    <lineage>
        <taxon>Eukaryota</taxon>
        <taxon>Metazoa</taxon>
        <taxon>Chordata</taxon>
        <taxon>Craniata</taxon>
        <taxon>Vertebrata</taxon>
        <taxon>Euteleostomi</taxon>
        <taxon>Actinopterygii</taxon>
        <taxon>Neopterygii</taxon>
        <taxon>Teleostei</taxon>
        <taxon>Neoteleostei</taxon>
        <taxon>Acanthomorphata</taxon>
        <taxon>Eupercaria</taxon>
        <taxon>Perciformes</taxon>
        <taxon>Notothenioidei</taxon>
        <taxon>Nototheniidae</taxon>
        <taxon>Dissostichus</taxon>
    </lineage>
</organism>
<feature type="compositionally biased region" description="Low complexity" evidence="1">
    <location>
        <begin position="94"/>
        <end position="103"/>
    </location>
</feature>
<evidence type="ECO:0000313" key="2">
    <source>
        <dbReference type="EMBL" id="KAK1875069.1"/>
    </source>
</evidence>
<feature type="region of interest" description="Disordered" evidence="1">
    <location>
        <begin position="1"/>
        <end position="111"/>
    </location>
</feature>
<dbReference type="EMBL" id="JASDAP010000317">
    <property type="protein sequence ID" value="KAK1875069.1"/>
    <property type="molecule type" value="Genomic_DNA"/>
</dbReference>
<protein>
    <submittedName>
        <fullName evidence="2">Sodium channel protein type 10 subunit alpha</fullName>
    </submittedName>
</protein>
<sequence length="130" mass="13530">MNLLSKNTLPNHPSPLCLPPTGDAGLRSGSAGRRVPSDHTHNQGGSVMKGTKRVTRTHPLTHSDPSRGPSPGLPLPGQPSPGLSSPRDHGSGSSGEPYSEPESLISADFLDDNPQDLLSLSQVTSTHTIS</sequence>